<feature type="compositionally biased region" description="Basic and acidic residues" evidence="1">
    <location>
        <begin position="150"/>
        <end position="159"/>
    </location>
</feature>
<feature type="compositionally biased region" description="Basic residues" evidence="1">
    <location>
        <begin position="456"/>
        <end position="471"/>
    </location>
</feature>
<proteinExistence type="predicted"/>
<feature type="region of interest" description="Disordered" evidence="1">
    <location>
        <begin position="90"/>
        <end position="109"/>
    </location>
</feature>
<gene>
    <name evidence="2" type="ORF">SCHCODRAFT_114709</name>
</gene>
<sequence>MPPTGAPVKLPTYEDELMLLEGARLIAATYEGNPRNYEDVWYLFWLQFFRIWTFHIFCQCLPSAQYSVWTQWTADVHKILEQIVFGNPSTSEPHWTQYTDPPDPKSDAKWLQNLPVAGHKKKASDKDEQPDGTSEKAEGKKPDLAVQPERPAEPEHPVDPEAPVTGSAASSAQQTEPGCDTTQRIPDTCLVMYHIPKLNQEAARALMAERLRAISQPDQDQPQPAGSYQATDAPQDPGPSRNAPTSSASQHGPVPPPGSASLRILLNYWIDRTNSDNAPNDPSHDPIRNAIPAYRLVGLHKGITQFKSVIAEHKGGASRGDLPMVEYVAKQLYKMKEGQRGSANQGRLYLMHCQHYSTQTEVLLIASVDDTWTHSILRRVDDKSGKFKVQMDPWSAPVIVGSDNSNARETRLLAWINEHFPQDLGPLVREGRSRRRETTPASHAGSDHENDDGRPKRSGKGRASRGAKGRRGNNGGNGAEVDGRSGGRAAMDAPSDPRYDLRKRTGRTTLPEGPPPPETDDQSSNPRYDLRKRSKNTKPSKEPTTPTEPPPKRRRTAASKEPSTSRKPVNPTRSGRPSQQSAGRTTRSSNKNTNKAS</sequence>
<dbReference type="AlphaFoldDB" id="D8QLI9"/>
<evidence type="ECO:0000256" key="1">
    <source>
        <dbReference type="SAM" id="MobiDB-lite"/>
    </source>
</evidence>
<evidence type="ECO:0000313" key="3">
    <source>
        <dbReference type="Proteomes" id="UP000007431"/>
    </source>
</evidence>
<reference evidence="2 3" key="1">
    <citation type="journal article" date="2010" name="Nat. Biotechnol.">
        <title>Genome sequence of the model mushroom Schizophyllum commune.</title>
        <authorList>
            <person name="Ohm R.A."/>
            <person name="de Jong J.F."/>
            <person name="Lugones L.G."/>
            <person name="Aerts A."/>
            <person name="Kothe E."/>
            <person name="Stajich J.E."/>
            <person name="de Vries R.P."/>
            <person name="Record E."/>
            <person name="Levasseur A."/>
            <person name="Baker S.E."/>
            <person name="Bartholomew K.A."/>
            <person name="Coutinho P.M."/>
            <person name="Erdmann S."/>
            <person name="Fowler T.J."/>
            <person name="Gathman A.C."/>
            <person name="Lombard V."/>
            <person name="Henrissat B."/>
            <person name="Knabe N."/>
            <person name="Kuees U."/>
            <person name="Lilly W.W."/>
            <person name="Lindquist E."/>
            <person name="Lucas S."/>
            <person name="Magnuson J.K."/>
            <person name="Piumi F."/>
            <person name="Raudaskoski M."/>
            <person name="Salamov A."/>
            <person name="Schmutz J."/>
            <person name="Schwarze F.W.M.R."/>
            <person name="vanKuyk P.A."/>
            <person name="Horton J.S."/>
            <person name="Grigoriev I.V."/>
            <person name="Woesten H.A.B."/>
        </authorList>
    </citation>
    <scope>NUCLEOTIDE SEQUENCE [LARGE SCALE GENOMIC DNA]</scope>
    <source>
        <strain evidence="3">H4-8 / FGSC 9210</strain>
    </source>
</reference>
<dbReference type="HOGENOM" id="CLU_457202_0_0_1"/>
<accession>D8QLI9</accession>
<feature type="region of interest" description="Disordered" evidence="1">
    <location>
        <begin position="117"/>
        <end position="181"/>
    </location>
</feature>
<feature type="region of interest" description="Disordered" evidence="1">
    <location>
        <begin position="216"/>
        <end position="257"/>
    </location>
</feature>
<dbReference type="VEuPathDB" id="FungiDB:SCHCODRAFT_02694297"/>
<organism evidence="3">
    <name type="scientific">Schizophyllum commune (strain H4-8 / FGSC 9210)</name>
    <name type="common">Split gill fungus</name>
    <dbReference type="NCBI Taxonomy" id="578458"/>
    <lineage>
        <taxon>Eukaryota</taxon>
        <taxon>Fungi</taxon>
        <taxon>Dikarya</taxon>
        <taxon>Basidiomycota</taxon>
        <taxon>Agaricomycotina</taxon>
        <taxon>Agaricomycetes</taxon>
        <taxon>Agaricomycetidae</taxon>
        <taxon>Agaricales</taxon>
        <taxon>Schizophyllaceae</taxon>
        <taxon>Schizophyllum</taxon>
    </lineage>
</organism>
<dbReference type="Proteomes" id="UP000007431">
    <property type="component" value="Unassembled WGS sequence"/>
</dbReference>
<protein>
    <submittedName>
        <fullName evidence="2">Uncharacterized protein</fullName>
    </submittedName>
</protein>
<feature type="compositionally biased region" description="Polar residues" evidence="1">
    <location>
        <begin position="561"/>
        <end position="597"/>
    </location>
</feature>
<dbReference type="EMBL" id="GL377318">
    <property type="protein sequence ID" value="EFI91352.1"/>
    <property type="molecule type" value="Genomic_DNA"/>
</dbReference>
<feature type="compositionally biased region" description="Polar residues" evidence="1">
    <location>
        <begin position="90"/>
        <end position="99"/>
    </location>
</feature>
<feature type="compositionally biased region" description="Basic and acidic residues" evidence="1">
    <location>
        <begin position="445"/>
        <end position="455"/>
    </location>
</feature>
<feature type="compositionally biased region" description="Polar residues" evidence="1">
    <location>
        <begin position="167"/>
        <end position="181"/>
    </location>
</feature>
<feature type="compositionally biased region" description="Basic and acidic residues" evidence="1">
    <location>
        <begin position="124"/>
        <end position="143"/>
    </location>
</feature>
<evidence type="ECO:0000313" key="2">
    <source>
        <dbReference type="EMBL" id="EFI91352.1"/>
    </source>
</evidence>
<feature type="region of interest" description="Disordered" evidence="1">
    <location>
        <begin position="424"/>
        <end position="597"/>
    </location>
</feature>
<dbReference type="InParanoid" id="D8QLI9"/>
<keyword evidence="3" id="KW-1185">Reference proteome</keyword>
<feature type="non-terminal residue" evidence="2">
    <location>
        <position position="597"/>
    </location>
</feature>
<feature type="compositionally biased region" description="Polar residues" evidence="1">
    <location>
        <begin position="216"/>
        <end position="232"/>
    </location>
</feature>
<name>D8QLI9_SCHCM</name>